<dbReference type="Proteomes" id="UP000631114">
    <property type="component" value="Unassembled WGS sequence"/>
</dbReference>
<keyword evidence="2" id="KW-0732">Signal</keyword>
<name>A0A835HC43_9MAGN</name>
<reference evidence="3 4" key="1">
    <citation type="submission" date="2020-10" db="EMBL/GenBank/DDBJ databases">
        <title>The Coptis chinensis genome and diversification of protoberbering-type alkaloids.</title>
        <authorList>
            <person name="Wang B."/>
            <person name="Shu S."/>
            <person name="Song C."/>
            <person name="Liu Y."/>
        </authorList>
    </citation>
    <scope>NUCLEOTIDE SEQUENCE [LARGE SCALE GENOMIC DNA]</scope>
    <source>
        <strain evidence="3">HL-2020</strain>
        <tissue evidence="3">Leaf</tissue>
    </source>
</reference>
<organism evidence="3 4">
    <name type="scientific">Coptis chinensis</name>
    <dbReference type="NCBI Taxonomy" id="261450"/>
    <lineage>
        <taxon>Eukaryota</taxon>
        <taxon>Viridiplantae</taxon>
        <taxon>Streptophyta</taxon>
        <taxon>Embryophyta</taxon>
        <taxon>Tracheophyta</taxon>
        <taxon>Spermatophyta</taxon>
        <taxon>Magnoliopsida</taxon>
        <taxon>Ranunculales</taxon>
        <taxon>Ranunculaceae</taxon>
        <taxon>Coptidoideae</taxon>
        <taxon>Coptis</taxon>
    </lineage>
</organism>
<dbReference type="EMBL" id="JADFTS010000007">
    <property type="protein sequence ID" value="KAF9597680.1"/>
    <property type="molecule type" value="Genomic_DNA"/>
</dbReference>
<dbReference type="AlphaFoldDB" id="A0A835HC43"/>
<protein>
    <submittedName>
        <fullName evidence="3">Uncharacterized protein</fullName>
    </submittedName>
</protein>
<evidence type="ECO:0000256" key="2">
    <source>
        <dbReference type="SAM" id="SignalP"/>
    </source>
</evidence>
<gene>
    <name evidence="3" type="ORF">IFM89_020765</name>
</gene>
<feature type="signal peptide" evidence="2">
    <location>
        <begin position="1"/>
        <end position="24"/>
    </location>
</feature>
<comment type="caution">
    <text evidence="3">The sequence shown here is derived from an EMBL/GenBank/DDBJ whole genome shotgun (WGS) entry which is preliminary data.</text>
</comment>
<evidence type="ECO:0000313" key="3">
    <source>
        <dbReference type="EMBL" id="KAF9597680.1"/>
    </source>
</evidence>
<keyword evidence="1" id="KW-0472">Membrane</keyword>
<evidence type="ECO:0000256" key="1">
    <source>
        <dbReference type="SAM" id="Phobius"/>
    </source>
</evidence>
<feature type="transmembrane region" description="Helical" evidence="1">
    <location>
        <begin position="276"/>
        <end position="300"/>
    </location>
</feature>
<sequence length="302" mass="33097">MRISLLFFFFFAVILCSFLPRVKCQTPNLSSVIAEVIYDRLSNLSTVFKKEIKDNLGFCINNVEADWNGAFDFSSNLDFLSNCIDKTADLTQRICTAAEIKFYFGSFFGGGSKSTMELNQNCNLTSWKSGCEPGWACSVASSEKVDLENSKNIPARTLDCQACCEGFFCPRGITCMIPCPLGAYCPLAKLNKVTGLCDPYSYQVPPGQPSHTCGGADMWSDIRSSREVFCSAGSYCPTTTEETSCSSGHYCRTGSTSEKKCFKLASCNPNTSNQNIHAYGILLLVSSLIFISSFAFSSFLMA</sequence>
<keyword evidence="1" id="KW-0812">Transmembrane</keyword>
<keyword evidence="4" id="KW-1185">Reference proteome</keyword>
<proteinExistence type="predicted"/>
<dbReference type="OrthoDB" id="66620at2759"/>
<feature type="chain" id="PRO_5032765356" evidence="2">
    <location>
        <begin position="25"/>
        <end position="302"/>
    </location>
</feature>
<evidence type="ECO:0000313" key="4">
    <source>
        <dbReference type="Proteomes" id="UP000631114"/>
    </source>
</evidence>
<keyword evidence="1" id="KW-1133">Transmembrane helix</keyword>
<accession>A0A835HC43</accession>